<keyword evidence="5 7" id="KW-0663">Pyridoxal phosphate</keyword>
<evidence type="ECO:0000256" key="2">
    <source>
        <dbReference type="ARBA" id="ARBA00008392"/>
    </source>
</evidence>
<evidence type="ECO:0000256" key="7">
    <source>
        <dbReference type="RuleBase" id="RU003693"/>
    </source>
</evidence>
<dbReference type="EC" id="2.3.1.50" evidence="3"/>
<dbReference type="AlphaFoldDB" id="A0A7S2WH78"/>
<comment type="catalytic activity">
    <reaction evidence="6">
        <text>L-serine + hexadecanoyl-CoA + H(+) = 3-oxosphinganine + CO2 + CoA</text>
        <dbReference type="Rhea" id="RHEA:14761"/>
        <dbReference type="ChEBI" id="CHEBI:15378"/>
        <dbReference type="ChEBI" id="CHEBI:16526"/>
        <dbReference type="ChEBI" id="CHEBI:33384"/>
        <dbReference type="ChEBI" id="CHEBI:57287"/>
        <dbReference type="ChEBI" id="CHEBI:57379"/>
        <dbReference type="ChEBI" id="CHEBI:58299"/>
        <dbReference type="EC" id="2.3.1.50"/>
    </reaction>
</comment>
<evidence type="ECO:0000256" key="8">
    <source>
        <dbReference type="SAM" id="MobiDB-lite"/>
    </source>
</evidence>
<name>A0A7S2WH78_9STRA</name>
<dbReference type="InterPro" id="IPR050087">
    <property type="entry name" value="AON_synthase_class-II"/>
</dbReference>
<evidence type="ECO:0000256" key="6">
    <source>
        <dbReference type="ARBA" id="ARBA00048528"/>
    </source>
</evidence>
<gene>
    <name evidence="10" type="ORF">EANT1437_LOCUS11725</name>
</gene>
<feature type="compositionally biased region" description="Low complexity" evidence="8">
    <location>
        <begin position="35"/>
        <end position="62"/>
    </location>
</feature>
<comment type="similarity">
    <text evidence="2 7">Belongs to the class-II pyridoxal-phosphate-dependent aminotransferase family.</text>
</comment>
<evidence type="ECO:0000256" key="5">
    <source>
        <dbReference type="ARBA" id="ARBA00022898"/>
    </source>
</evidence>
<dbReference type="CDD" id="cd06454">
    <property type="entry name" value="KBL_like"/>
    <property type="match status" value="1"/>
</dbReference>
<dbReference type="PROSITE" id="PS00599">
    <property type="entry name" value="AA_TRANSFER_CLASS_2"/>
    <property type="match status" value="1"/>
</dbReference>
<dbReference type="InterPro" id="IPR015424">
    <property type="entry name" value="PyrdxlP-dep_Trfase"/>
</dbReference>
<evidence type="ECO:0000259" key="9">
    <source>
        <dbReference type="Pfam" id="PF00155"/>
    </source>
</evidence>
<feature type="region of interest" description="Disordered" evidence="8">
    <location>
        <begin position="30"/>
        <end position="69"/>
    </location>
</feature>
<comment type="cofactor">
    <cofactor evidence="1 7">
        <name>pyridoxal 5'-phosphate</name>
        <dbReference type="ChEBI" id="CHEBI:597326"/>
    </cofactor>
</comment>
<dbReference type="Pfam" id="PF00155">
    <property type="entry name" value="Aminotran_1_2"/>
    <property type="match status" value="1"/>
</dbReference>
<dbReference type="GO" id="GO:0004758">
    <property type="term" value="F:serine C-palmitoyltransferase activity"/>
    <property type="evidence" value="ECO:0007669"/>
    <property type="project" value="UniProtKB-EC"/>
</dbReference>
<protein>
    <recommendedName>
        <fullName evidence="3">serine C-palmitoyltransferase</fullName>
        <ecNumber evidence="3">2.3.1.50</ecNumber>
    </recommendedName>
</protein>
<evidence type="ECO:0000256" key="3">
    <source>
        <dbReference type="ARBA" id="ARBA00013220"/>
    </source>
</evidence>
<reference evidence="10" key="1">
    <citation type="submission" date="2021-01" db="EMBL/GenBank/DDBJ databases">
        <authorList>
            <person name="Corre E."/>
            <person name="Pelletier E."/>
            <person name="Niang G."/>
            <person name="Scheremetjew M."/>
            <person name="Finn R."/>
            <person name="Kale V."/>
            <person name="Holt S."/>
            <person name="Cochrane G."/>
            <person name="Meng A."/>
            <person name="Brown T."/>
            <person name="Cohen L."/>
        </authorList>
    </citation>
    <scope>NUCLEOTIDE SEQUENCE</scope>
    <source>
        <strain evidence="10">CCMP1452</strain>
    </source>
</reference>
<dbReference type="InterPro" id="IPR004839">
    <property type="entry name" value="Aminotransferase_I/II_large"/>
</dbReference>
<dbReference type="GO" id="GO:0046512">
    <property type="term" value="P:sphingosine biosynthetic process"/>
    <property type="evidence" value="ECO:0007669"/>
    <property type="project" value="TreeGrafter"/>
</dbReference>
<keyword evidence="4" id="KW-0808">Transferase</keyword>
<dbReference type="InterPro" id="IPR015422">
    <property type="entry name" value="PyrdxlP-dep_Trfase_small"/>
</dbReference>
<organism evidence="10">
    <name type="scientific">Eucampia antarctica</name>
    <dbReference type="NCBI Taxonomy" id="49252"/>
    <lineage>
        <taxon>Eukaryota</taxon>
        <taxon>Sar</taxon>
        <taxon>Stramenopiles</taxon>
        <taxon>Ochrophyta</taxon>
        <taxon>Bacillariophyta</taxon>
        <taxon>Mediophyceae</taxon>
        <taxon>Biddulphiophycidae</taxon>
        <taxon>Hemiaulales</taxon>
        <taxon>Hemiaulaceae</taxon>
        <taxon>Eucampia</taxon>
    </lineage>
</organism>
<accession>A0A7S2WH78</accession>
<dbReference type="PANTHER" id="PTHR13693">
    <property type="entry name" value="CLASS II AMINOTRANSFERASE/8-AMINO-7-OXONONANOATE SYNTHASE"/>
    <property type="match status" value="1"/>
</dbReference>
<evidence type="ECO:0000256" key="4">
    <source>
        <dbReference type="ARBA" id="ARBA00022679"/>
    </source>
</evidence>
<proteinExistence type="inferred from homology"/>
<feature type="domain" description="Aminotransferase class I/classII large" evidence="9">
    <location>
        <begin position="236"/>
        <end position="594"/>
    </location>
</feature>
<dbReference type="GO" id="GO:0030170">
    <property type="term" value="F:pyridoxal phosphate binding"/>
    <property type="evidence" value="ECO:0007669"/>
    <property type="project" value="InterPro"/>
</dbReference>
<dbReference type="GO" id="GO:0016020">
    <property type="term" value="C:membrane"/>
    <property type="evidence" value="ECO:0007669"/>
    <property type="project" value="GOC"/>
</dbReference>
<dbReference type="InterPro" id="IPR001917">
    <property type="entry name" value="Aminotrans_II_pyridoxalP_BS"/>
</dbReference>
<dbReference type="InterPro" id="IPR015421">
    <property type="entry name" value="PyrdxlP-dep_Trfase_major"/>
</dbReference>
<dbReference type="SUPFAM" id="SSF53383">
    <property type="entry name" value="PLP-dependent transferases"/>
    <property type="match status" value="1"/>
</dbReference>
<dbReference type="EMBL" id="HBHI01022783">
    <property type="protein sequence ID" value="CAD9688460.1"/>
    <property type="molecule type" value="Transcribed_RNA"/>
</dbReference>
<evidence type="ECO:0000313" key="10">
    <source>
        <dbReference type="EMBL" id="CAD9688460.1"/>
    </source>
</evidence>
<dbReference type="Gene3D" id="3.90.1150.10">
    <property type="entry name" value="Aspartate Aminotransferase, domain 1"/>
    <property type="match status" value="1"/>
</dbReference>
<dbReference type="Gene3D" id="3.40.640.10">
    <property type="entry name" value="Type I PLP-dependent aspartate aminotransferase-like (Major domain)"/>
    <property type="match status" value="1"/>
</dbReference>
<dbReference type="GO" id="GO:0046513">
    <property type="term" value="P:ceramide biosynthetic process"/>
    <property type="evidence" value="ECO:0007669"/>
    <property type="project" value="TreeGrafter"/>
</dbReference>
<dbReference type="GO" id="GO:0017059">
    <property type="term" value="C:serine palmitoyltransferase complex"/>
    <property type="evidence" value="ECO:0007669"/>
    <property type="project" value="TreeGrafter"/>
</dbReference>
<evidence type="ECO:0000256" key="1">
    <source>
        <dbReference type="ARBA" id="ARBA00001933"/>
    </source>
</evidence>
<sequence>MSVQDSNSGNDITREDCVVAVDNCSVPILTPAEIDSQSDTGDETSSSSSSSTSSCGLLSSSNSKDEEWEDPYADVRDRMEALAWQDKNRAAMSIEHRKQEEEIPFFVSWTTYLGYAVLIFVGHIRDKLAGLFGKGRYLREGCQPSDDLSKYAPLLKSWENFYTRRLYHRIQDCFNRPIASNPGAKIQMLERISHDGNKTMQVLGQLETVRDTKDQKLYSEGKYFHRLKNDGRVTRTCFNLGSYNYLGFADDWQQTCRTEVMEALHTLPISSTSPRMEFGATHVHAELEASVAHFLGKPAAITMNMGYNTNVTTIPALVSSGDLIISDELNHTSIVSGARASGAAIRLFNHNNTENLEQVLRQAIVMGQPRTRRPWNKILVIVEGIYSMEGEYCDLPGIVKVTKKHGAYLYLDEAHSFGAFGATGRGCCEYTGVDPKDVDILMGTFTKSLGGMGGYVASSTEVIDYLRNKAAASSYHNSLSPTVCQQVITSLKVVMGKDGTNIGKQKLAAIRDNSNYFRMKLNEMGLHVMGHYDSPIMPVMLYNPTKVGAFSRECLKRGLAVVVVGFPAVPILTSRARFCISAGHNRVELDRALVELEEVADILKIRYSRSITG</sequence>
<dbReference type="PANTHER" id="PTHR13693:SF3">
    <property type="entry name" value="LD36009P"/>
    <property type="match status" value="1"/>
</dbReference>